<feature type="transmembrane region" description="Helical" evidence="7">
    <location>
        <begin position="150"/>
        <end position="167"/>
    </location>
</feature>
<evidence type="ECO:0000256" key="4">
    <source>
        <dbReference type="ARBA" id="ARBA00022692"/>
    </source>
</evidence>
<feature type="transmembrane region" description="Helical" evidence="7">
    <location>
        <begin position="92"/>
        <end position="111"/>
    </location>
</feature>
<feature type="transmembrane region" description="Helical" evidence="7">
    <location>
        <begin position="50"/>
        <end position="71"/>
    </location>
</feature>
<dbReference type="PANTHER" id="PTHR31326">
    <property type="entry name" value="PROTEIN CLT2, CHLOROPLASTIC"/>
    <property type="match status" value="1"/>
</dbReference>
<feature type="transmembrane region" description="Helical" evidence="7">
    <location>
        <begin position="312"/>
        <end position="332"/>
    </location>
</feature>
<comment type="subcellular location">
    <subcellularLocation>
        <location evidence="1">Membrane</location>
        <topology evidence="1">Multi-pass membrane protein</topology>
    </subcellularLocation>
</comment>
<keyword evidence="3" id="KW-0813">Transport</keyword>
<accession>A0A8W8HU55</accession>
<dbReference type="EnsemblMetazoa" id="G11096.2">
    <property type="protein sequence ID" value="G11096.2:cds"/>
    <property type="gene ID" value="G11096"/>
</dbReference>
<feature type="transmembrane region" description="Helical" evidence="7">
    <location>
        <begin position="229"/>
        <end position="247"/>
    </location>
</feature>
<dbReference type="GO" id="GO:0016020">
    <property type="term" value="C:membrane"/>
    <property type="evidence" value="ECO:0007669"/>
    <property type="project" value="UniProtKB-SubCell"/>
</dbReference>
<evidence type="ECO:0000256" key="2">
    <source>
        <dbReference type="ARBA" id="ARBA00006690"/>
    </source>
</evidence>
<keyword evidence="6 7" id="KW-0472">Membrane</keyword>
<dbReference type="Pfam" id="PF08627">
    <property type="entry name" value="CRT-like"/>
    <property type="match status" value="1"/>
</dbReference>
<evidence type="ECO:0000313" key="8">
    <source>
        <dbReference type="EnsemblMetazoa" id="G11096.2:cds"/>
    </source>
</evidence>
<feature type="transmembrane region" description="Helical" evidence="7">
    <location>
        <begin position="117"/>
        <end position="138"/>
    </location>
</feature>
<keyword evidence="9" id="KW-1185">Reference proteome</keyword>
<keyword evidence="4 7" id="KW-0812">Transmembrane</keyword>
<comment type="similarity">
    <text evidence="2">Belongs to the CRT-like transporter family.</text>
</comment>
<evidence type="ECO:0000256" key="5">
    <source>
        <dbReference type="ARBA" id="ARBA00022989"/>
    </source>
</evidence>
<sequence>MLKFLVLAIGIVIGLSTSTIFTPLWLDSMSSSVIPVNTTGNSSTIAIDNYAVIFIVSVINLLLLSVILVSISLFGKLFKSGRVVLNSHKRDMLWIGFADAVSTVFLVYSANGSRTPPYLQALATNFAIPVTFLTRFIILRKKPSVRKATSAGLVFCAELIALIPSIFPNLENKSARKEDGGAPGLAGILWTLCYFLGFVPQAIVNVVFEKSSKSSTASKDHAVLETIHMMFWSYFFCLISLILLFWTDLIPGFGDADSIKSFWKGLRFNFECFLGATDCPDLTHLYSGITILAMLLTRLFVVLFLHFSEGANYLIIIMSLQTPLVVLFWTLFNEKPFHWNPDVHLSTWLSMASICIMLPAIYCYNKNSVEMPEENNRTESSLEEERGLLVCSTDSYQSIEASSGVVINSDSLNSNYNFAGLRRSYSPQFASSLNTEGSEVEWSFS</sequence>
<evidence type="ECO:0000256" key="1">
    <source>
        <dbReference type="ARBA" id="ARBA00004141"/>
    </source>
</evidence>
<organism evidence="8 9">
    <name type="scientific">Magallana gigas</name>
    <name type="common">Pacific oyster</name>
    <name type="synonym">Crassostrea gigas</name>
    <dbReference type="NCBI Taxonomy" id="29159"/>
    <lineage>
        <taxon>Eukaryota</taxon>
        <taxon>Metazoa</taxon>
        <taxon>Spiralia</taxon>
        <taxon>Lophotrochozoa</taxon>
        <taxon>Mollusca</taxon>
        <taxon>Bivalvia</taxon>
        <taxon>Autobranchia</taxon>
        <taxon>Pteriomorphia</taxon>
        <taxon>Ostreida</taxon>
        <taxon>Ostreoidea</taxon>
        <taxon>Ostreidae</taxon>
        <taxon>Magallana</taxon>
    </lineage>
</organism>
<dbReference type="PANTHER" id="PTHR31326:SF1">
    <property type="entry name" value="PROTEIN CLT2, CHLOROPLASTIC"/>
    <property type="match status" value="1"/>
</dbReference>
<name>A0A8W8HU55_MAGGI</name>
<feature type="transmembrane region" description="Helical" evidence="7">
    <location>
        <begin position="344"/>
        <end position="364"/>
    </location>
</feature>
<evidence type="ECO:0000256" key="3">
    <source>
        <dbReference type="ARBA" id="ARBA00022448"/>
    </source>
</evidence>
<protein>
    <submittedName>
        <fullName evidence="8">Uncharacterized protein</fullName>
    </submittedName>
</protein>
<dbReference type="AlphaFoldDB" id="A0A8W8HU55"/>
<proteinExistence type="inferred from homology"/>
<evidence type="ECO:0000313" key="9">
    <source>
        <dbReference type="Proteomes" id="UP000005408"/>
    </source>
</evidence>
<feature type="transmembrane region" description="Helical" evidence="7">
    <location>
        <begin position="187"/>
        <end position="208"/>
    </location>
</feature>
<dbReference type="InterPro" id="IPR013936">
    <property type="entry name" value="CRT-like"/>
</dbReference>
<reference evidence="8" key="1">
    <citation type="submission" date="2022-08" db="UniProtKB">
        <authorList>
            <consortium name="EnsemblMetazoa"/>
        </authorList>
    </citation>
    <scope>IDENTIFICATION</scope>
    <source>
        <strain evidence="8">05x7-T-G4-1.051#20</strain>
    </source>
</reference>
<feature type="transmembrane region" description="Helical" evidence="7">
    <location>
        <begin position="285"/>
        <end position="305"/>
    </location>
</feature>
<evidence type="ECO:0000256" key="7">
    <source>
        <dbReference type="SAM" id="Phobius"/>
    </source>
</evidence>
<evidence type="ECO:0000256" key="6">
    <source>
        <dbReference type="ARBA" id="ARBA00023136"/>
    </source>
</evidence>
<keyword evidence="5 7" id="KW-1133">Transmembrane helix</keyword>
<dbReference type="Proteomes" id="UP000005408">
    <property type="component" value="Unassembled WGS sequence"/>
</dbReference>